<protein>
    <recommendedName>
        <fullName evidence="11">Sucrose permease</fullName>
    </recommendedName>
</protein>
<dbReference type="GO" id="GO:0030395">
    <property type="term" value="F:lactose binding"/>
    <property type="evidence" value="ECO:0007669"/>
    <property type="project" value="TreeGrafter"/>
</dbReference>
<dbReference type="InterPro" id="IPR000576">
    <property type="entry name" value="LacY/RafB_perm_fam"/>
</dbReference>
<evidence type="ECO:0000256" key="8">
    <source>
        <dbReference type="SAM" id="Phobius"/>
    </source>
</evidence>
<feature type="transmembrane region" description="Helical" evidence="8">
    <location>
        <begin position="101"/>
        <end position="125"/>
    </location>
</feature>
<dbReference type="Proteomes" id="UP000655094">
    <property type="component" value="Unassembled WGS sequence"/>
</dbReference>
<dbReference type="Gene3D" id="1.20.1250.20">
    <property type="entry name" value="MFS general substrate transporter like domains"/>
    <property type="match status" value="1"/>
</dbReference>
<organism evidence="9 10">
    <name type="scientific">Klebsiella pneumoniae</name>
    <dbReference type="NCBI Taxonomy" id="573"/>
    <lineage>
        <taxon>Bacteria</taxon>
        <taxon>Pseudomonadati</taxon>
        <taxon>Pseudomonadota</taxon>
        <taxon>Gammaproteobacteria</taxon>
        <taxon>Enterobacterales</taxon>
        <taxon>Enterobacteriaceae</taxon>
        <taxon>Klebsiella/Raoultella group</taxon>
        <taxon>Klebsiella</taxon>
        <taxon>Klebsiella pneumoniae complex</taxon>
    </lineage>
</organism>
<evidence type="ECO:0000313" key="9">
    <source>
        <dbReference type="EMBL" id="GHK56802.1"/>
    </source>
</evidence>
<evidence type="ECO:0000256" key="2">
    <source>
        <dbReference type="ARBA" id="ARBA00022448"/>
    </source>
</evidence>
<keyword evidence="4" id="KW-0997">Cell inner membrane</keyword>
<evidence type="ECO:0000256" key="3">
    <source>
        <dbReference type="ARBA" id="ARBA00022475"/>
    </source>
</evidence>
<proteinExistence type="predicted"/>
<dbReference type="AlphaFoldDB" id="A0A919M2M2"/>
<evidence type="ECO:0000313" key="10">
    <source>
        <dbReference type="Proteomes" id="UP000655094"/>
    </source>
</evidence>
<dbReference type="Pfam" id="PF01306">
    <property type="entry name" value="LacY_symp"/>
    <property type="match status" value="1"/>
</dbReference>
<dbReference type="PANTHER" id="PTHR23522">
    <property type="entry name" value="BLL5896 PROTEIN"/>
    <property type="match status" value="1"/>
</dbReference>
<sequence>MMKAPHSHSYPLLSALLFFFFVTWSSSGSLLSIWLHQEVGLKAGDTGIIYAVLSVSALFAQVCYGFIQDKLGLRKHLLWYITALLILSGPAYLLFGHLLKINVLLGSIFGGIYIGLTFNGGIGVLESYTERVARQSQFEFGRARMWGSLGWAVATFFAGLLFNINPQLNFLVASCSGLVFFILLARLRVSSAPHAMQEAVSGGKVTLEDALRLLTLPRFGRWSSSSSAPAFTASMTSSSRSISHRSSRPCRKAMRCMATSTPSRCSSRRPACSARRGW</sequence>
<evidence type="ECO:0000256" key="6">
    <source>
        <dbReference type="ARBA" id="ARBA00022989"/>
    </source>
</evidence>
<evidence type="ECO:0000256" key="5">
    <source>
        <dbReference type="ARBA" id="ARBA00022692"/>
    </source>
</evidence>
<comment type="subcellular location">
    <subcellularLocation>
        <location evidence="1">Cell inner membrane</location>
        <topology evidence="1">Multi-pass membrane protein</topology>
    </subcellularLocation>
</comment>
<keyword evidence="6 8" id="KW-1133">Transmembrane helix</keyword>
<comment type="caution">
    <text evidence="9">The sequence shown here is derived from an EMBL/GenBank/DDBJ whole genome shotgun (WGS) entry which is preliminary data.</text>
</comment>
<name>A0A919M2M2_KLEPN</name>
<feature type="transmembrane region" description="Helical" evidence="8">
    <location>
        <begin position="48"/>
        <end position="67"/>
    </location>
</feature>
<dbReference type="SUPFAM" id="SSF103473">
    <property type="entry name" value="MFS general substrate transporter"/>
    <property type="match status" value="1"/>
</dbReference>
<reference evidence="9" key="1">
    <citation type="submission" date="2020-10" db="EMBL/GenBank/DDBJ databases">
        <title>Genome Sequence of ESBL Producing Zambian Clinical Strains.</title>
        <authorList>
            <person name="Shawa M."/>
            <person name="Furuta Y."/>
            <person name="Simbotwe M."/>
            <person name="Mulenga E."/>
            <person name="Mubanga M."/>
            <person name="Mulenga G."/>
            <person name="Kaile C."/>
            <person name="Zorigt T."/>
            <person name="Hang'ombe B."/>
            <person name="Higashi H."/>
        </authorList>
    </citation>
    <scope>NUCLEOTIDE SEQUENCE</scope>
    <source>
        <strain evidence="9">Zam_UTH_09</strain>
    </source>
</reference>
<evidence type="ECO:0008006" key="11">
    <source>
        <dbReference type="Google" id="ProtNLM"/>
    </source>
</evidence>
<keyword evidence="2" id="KW-0813">Transport</keyword>
<dbReference type="EMBL" id="BNFF01000001">
    <property type="protein sequence ID" value="GHK56802.1"/>
    <property type="molecule type" value="Genomic_DNA"/>
</dbReference>
<evidence type="ECO:0000256" key="4">
    <source>
        <dbReference type="ARBA" id="ARBA00022519"/>
    </source>
</evidence>
<feature type="transmembrane region" description="Helical" evidence="8">
    <location>
        <begin position="170"/>
        <end position="187"/>
    </location>
</feature>
<evidence type="ECO:0000256" key="7">
    <source>
        <dbReference type="ARBA" id="ARBA00023136"/>
    </source>
</evidence>
<dbReference type="GO" id="GO:0005886">
    <property type="term" value="C:plasma membrane"/>
    <property type="evidence" value="ECO:0007669"/>
    <property type="project" value="UniProtKB-SubCell"/>
</dbReference>
<gene>
    <name evidence="9" type="ORF">KPZU09_65380</name>
</gene>
<dbReference type="InterPro" id="IPR036259">
    <property type="entry name" value="MFS_trans_sf"/>
</dbReference>
<evidence type="ECO:0000256" key="1">
    <source>
        <dbReference type="ARBA" id="ARBA00004429"/>
    </source>
</evidence>
<dbReference type="PANTHER" id="PTHR23522:SF10">
    <property type="entry name" value="3-PHENYLPROPIONIC ACID TRANSPORTER-RELATED"/>
    <property type="match status" value="1"/>
</dbReference>
<dbReference type="PRINTS" id="PR00174">
    <property type="entry name" value="LACYSMPORT"/>
</dbReference>
<accession>A0A919M2M2</accession>
<keyword evidence="5 8" id="KW-0812">Transmembrane</keyword>
<dbReference type="GO" id="GO:0015528">
    <property type="term" value="F:lactose:proton symporter activity"/>
    <property type="evidence" value="ECO:0007669"/>
    <property type="project" value="TreeGrafter"/>
</dbReference>
<feature type="transmembrane region" description="Helical" evidence="8">
    <location>
        <begin position="146"/>
        <end position="164"/>
    </location>
</feature>
<keyword evidence="3" id="KW-1003">Cell membrane</keyword>
<keyword evidence="7 8" id="KW-0472">Membrane</keyword>
<feature type="transmembrane region" description="Helical" evidence="8">
    <location>
        <begin position="77"/>
        <end position="95"/>
    </location>
</feature>